<dbReference type="OrthoDB" id="9797736at2"/>
<dbReference type="Gene3D" id="3.40.50.1980">
    <property type="entry name" value="Nitrogenase molybdenum iron protein domain"/>
    <property type="match status" value="2"/>
</dbReference>
<dbReference type="Pfam" id="PF01497">
    <property type="entry name" value="Peripla_BP_2"/>
    <property type="match status" value="1"/>
</dbReference>
<name>A0A086EEI1_9GAMM</name>
<feature type="chain" id="PRO_5014012831" evidence="1">
    <location>
        <begin position="19"/>
        <end position="272"/>
    </location>
</feature>
<evidence type="ECO:0000313" key="7">
    <source>
        <dbReference type="Proteomes" id="UP000269351"/>
    </source>
</evidence>
<dbReference type="InterPro" id="IPR050902">
    <property type="entry name" value="ABC_Transporter_SBP"/>
</dbReference>
<evidence type="ECO:0000313" key="3">
    <source>
        <dbReference type="EMBL" id="KGA33691.1"/>
    </source>
</evidence>
<proteinExistence type="predicted"/>
<evidence type="ECO:0000259" key="2">
    <source>
        <dbReference type="PROSITE" id="PS50983"/>
    </source>
</evidence>
<gene>
    <name evidence="5" type="ORF">F126LOC_008270</name>
    <name evidence="4" type="ORF">H4F48_17680</name>
    <name evidence="3" type="ORF">KU74_09365</name>
</gene>
<dbReference type="AlphaFoldDB" id="A0A086EEI1"/>
<dbReference type="PATRIC" id="fig|180957.22.peg.3197"/>
<evidence type="ECO:0000313" key="8">
    <source>
        <dbReference type="Proteomes" id="UP000762586"/>
    </source>
</evidence>
<dbReference type="SUPFAM" id="SSF53807">
    <property type="entry name" value="Helical backbone' metal receptor"/>
    <property type="match status" value="1"/>
</dbReference>
<dbReference type="InterPro" id="IPR002491">
    <property type="entry name" value="ABC_transptr_periplasmic_BD"/>
</dbReference>
<dbReference type="PANTHER" id="PTHR30535">
    <property type="entry name" value="VITAMIN B12-BINDING PROTEIN"/>
    <property type="match status" value="1"/>
</dbReference>
<dbReference type="EMBL" id="JQOD01000002">
    <property type="protein sequence ID" value="KGA33691.1"/>
    <property type="molecule type" value="Genomic_DNA"/>
</dbReference>
<dbReference type="EMBL" id="CP065031">
    <property type="protein sequence ID" value="QPK25754.1"/>
    <property type="molecule type" value="Genomic_DNA"/>
</dbReference>
<dbReference type="EMBL" id="JACGET010000021">
    <property type="protein sequence ID" value="MBN3107891.1"/>
    <property type="molecule type" value="Genomic_DNA"/>
</dbReference>
<accession>A0A086EEI1</accession>
<reference evidence="5 7" key="3">
    <citation type="submission" date="2020-11" db="EMBL/GenBank/DDBJ databases">
        <title>Complete genome sequence of Pectobacterium brasiliense strain F126.</title>
        <authorList>
            <person name="Miroshnikov K."/>
            <person name="Vo T.N.H."/>
            <person name="Khodykina M.V."/>
            <person name="Kabanova A.P."/>
            <person name="Shneider M."/>
            <person name="Korzhenkov A."/>
            <person name="Toschakov S.V."/>
            <person name="Miroshnikov K.A."/>
            <person name="Ignatov A.N."/>
            <person name="Mikhailova Y.V."/>
            <person name="Shelenkov A."/>
            <person name="Yanushevich Y.G."/>
            <person name="Evseev P.V."/>
        </authorList>
    </citation>
    <scope>NUCLEOTIDE SEQUENCE [LARGE SCALE GENOMIC DNA]</scope>
    <source>
        <strain evidence="5 7">F126</strain>
    </source>
</reference>
<dbReference type="RefSeq" id="WP_010276318.1">
    <property type="nucleotide sequence ID" value="NZ_BSWF01000016.1"/>
</dbReference>
<feature type="signal peptide" evidence="1">
    <location>
        <begin position="1"/>
        <end position="18"/>
    </location>
</feature>
<feature type="domain" description="Fe/B12 periplasmic-binding" evidence="2">
    <location>
        <begin position="21"/>
        <end position="272"/>
    </location>
</feature>
<organism evidence="3 6">
    <name type="scientific">Pectobacterium brasiliense</name>
    <dbReference type="NCBI Taxonomy" id="180957"/>
    <lineage>
        <taxon>Bacteria</taxon>
        <taxon>Pseudomonadati</taxon>
        <taxon>Pseudomonadota</taxon>
        <taxon>Gammaproteobacteria</taxon>
        <taxon>Enterobacterales</taxon>
        <taxon>Pectobacteriaceae</taxon>
        <taxon>Pectobacterium</taxon>
    </lineage>
</organism>
<dbReference type="PROSITE" id="PS50983">
    <property type="entry name" value="FE_B12_PBP"/>
    <property type="match status" value="1"/>
</dbReference>
<reference evidence="4 8" key="2">
    <citation type="submission" date="2020-07" db="EMBL/GenBank/DDBJ databases">
        <title>A pangenomic view of the genus Pectobacterium provides insights into genome organization, phylogeny, and virulence.</title>
        <authorList>
            <person name="Jonkheer E."/>
            <person name="Brankovics B."/>
            <person name="Houwers I."/>
            <person name="Van Der Wolf J."/>
            <person name="Bonants P."/>
            <person name="Vreeburg R."/>
            <person name="Bollema R."/>
            <person name="De Haan J."/>
            <person name="Berke L."/>
            <person name="De Ridder D."/>
            <person name="Smit S."/>
            <person name="Van Der Lee T.A.J."/>
        </authorList>
    </citation>
    <scope>NUCLEOTIDE SEQUENCE [LARGE SCALE GENOMIC DNA]</scope>
    <source>
        <strain evidence="4 8">NAK:384</strain>
    </source>
</reference>
<reference evidence="3 6" key="1">
    <citation type="submission" date="2014-08" db="EMBL/GenBank/DDBJ databases">
        <title>Genome sequences of NCPPB Pectobacterium isolates.</title>
        <authorList>
            <person name="Glover R.H."/>
            <person name="Sapp M."/>
            <person name="Elphinstone J."/>
        </authorList>
    </citation>
    <scope>NUCLEOTIDE SEQUENCE [LARGE SCALE GENOMIC DNA]</scope>
    <source>
        <strain evidence="3 6">LMG 21372</strain>
    </source>
</reference>
<dbReference type="KEGG" id="pbra:B5S52_09050"/>
<keyword evidence="8" id="KW-1185">Reference proteome</keyword>
<dbReference type="Proteomes" id="UP000762586">
    <property type="component" value="Unassembled WGS sequence"/>
</dbReference>
<evidence type="ECO:0000313" key="5">
    <source>
        <dbReference type="EMBL" id="QPK25754.1"/>
    </source>
</evidence>
<sequence length="272" mass="28738">MKNWLFPLLLTLPLGVSAAERIVSIGGDVTEIIYALGAEKDLVARDSTSLHPEAVKKLPDVGYMRHLNAEGILAMKPSLVLASDLSQPSLILQQVADSGTKVVHVTAEPSLDAVPKKIGAIAQTLGKDAEGKKLTETYQQQLAAVKTSPLPVNVLFVLSHGGMTALAAGKNSPPDTIIRSAGLKNAMQNVERYQPLSQEGVIASAPDLILISSQGLKTLGGEAQVWKLPGLALTPAGKNKRLLVVDDMAMLGFTLETPALMATLRQTAEAIK</sequence>
<dbReference type="PANTHER" id="PTHR30535:SF4">
    <property type="entry name" value="HEMIN-BINDING PERIPLASMIC PROTEIN HMUT"/>
    <property type="match status" value="1"/>
</dbReference>
<evidence type="ECO:0000313" key="6">
    <source>
        <dbReference type="Proteomes" id="UP000029435"/>
    </source>
</evidence>
<protein>
    <submittedName>
        <fullName evidence="3">Hemin ABC transporter substrate-binding protein</fullName>
    </submittedName>
</protein>
<dbReference type="Proteomes" id="UP000269351">
    <property type="component" value="Chromosome"/>
</dbReference>
<dbReference type="Proteomes" id="UP000029435">
    <property type="component" value="Unassembled WGS sequence"/>
</dbReference>
<evidence type="ECO:0000313" key="4">
    <source>
        <dbReference type="EMBL" id="MBN3107891.1"/>
    </source>
</evidence>
<keyword evidence="1" id="KW-0732">Signal</keyword>
<dbReference type="GeneID" id="57244804"/>
<dbReference type="CDD" id="cd01149">
    <property type="entry name" value="HutB"/>
    <property type="match status" value="1"/>
</dbReference>
<evidence type="ECO:0000256" key="1">
    <source>
        <dbReference type="SAM" id="SignalP"/>
    </source>
</evidence>
<dbReference type="STRING" id="180957.B5S52_09050"/>